<protein>
    <submittedName>
        <fullName evidence="2">Uncharacterized protein</fullName>
    </submittedName>
</protein>
<reference evidence="2" key="1">
    <citation type="journal article" date="2014" name="Int. J. Syst. Evol. Microbiol.">
        <title>Complete genome sequence of Corynebacterium casei LMG S-19264T (=DSM 44701T), isolated from a smear-ripened cheese.</title>
        <authorList>
            <consortium name="US DOE Joint Genome Institute (JGI-PGF)"/>
            <person name="Walter F."/>
            <person name="Albersmeier A."/>
            <person name="Kalinowski J."/>
            <person name="Ruckert C."/>
        </authorList>
    </citation>
    <scope>NUCLEOTIDE SEQUENCE</scope>
    <source>
        <strain evidence="2">CGMCC 1.12160</strain>
    </source>
</reference>
<comment type="caution">
    <text evidence="2">The sequence shown here is derived from an EMBL/GenBank/DDBJ whole genome shotgun (WGS) entry which is preliminary data.</text>
</comment>
<dbReference type="EMBL" id="BMEM01000003">
    <property type="protein sequence ID" value="GGF54339.1"/>
    <property type="molecule type" value="Genomic_DNA"/>
</dbReference>
<evidence type="ECO:0000256" key="1">
    <source>
        <dbReference type="SAM" id="MobiDB-lite"/>
    </source>
</evidence>
<dbReference type="InterPro" id="IPR001387">
    <property type="entry name" value="Cro/C1-type_HTH"/>
</dbReference>
<accession>A0A917BSH7</accession>
<gene>
    <name evidence="2" type="ORF">GCM10011366_22760</name>
</gene>
<proteinExistence type="predicted"/>
<evidence type="ECO:0000313" key="3">
    <source>
        <dbReference type="Proteomes" id="UP000605670"/>
    </source>
</evidence>
<feature type="region of interest" description="Disordered" evidence="1">
    <location>
        <begin position="301"/>
        <end position="322"/>
    </location>
</feature>
<reference evidence="2" key="2">
    <citation type="submission" date="2020-09" db="EMBL/GenBank/DDBJ databases">
        <authorList>
            <person name="Sun Q."/>
            <person name="Zhou Y."/>
        </authorList>
    </citation>
    <scope>NUCLEOTIDE SEQUENCE</scope>
    <source>
        <strain evidence="2">CGMCC 1.12160</strain>
    </source>
</reference>
<name>A0A917BSH7_9MICO</name>
<dbReference type="CDD" id="cd00093">
    <property type="entry name" value="HTH_XRE"/>
    <property type="match status" value="1"/>
</dbReference>
<keyword evidence="3" id="KW-1185">Reference proteome</keyword>
<dbReference type="AlphaFoldDB" id="A0A917BSH7"/>
<evidence type="ECO:0000313" key="2">
    <source>
        <dbReference type="EMBL" id="GGF54339.1"/>
    </source>
</evidence>
<dbReference type="RefSeq" id="WP_188430843.1">
    <property type="nucleotide sequence ID" value="NZ_BAABKH010000003.1"/>
</dbReference>
<sequence>MPAPQADQPEDSPFATALRTAIERRGLGLGRIAARLEEAGTPVSTATLSYWRSGRSRPGRQTSLTCLATLEKVLRVEPGSLVGQLGRPAPRGRNQAPPTWGALWSEVPQIAAAFDLVDQSDDDHLTRVSHHDTVHVGPDGTERGCRIQQVMRAERDGVDRFVVMHGLDDPAFPLPEIRPAVRCTVGRVVANQETGVITAEMLLLRPLRRGELVEVAYDLCPRPPYPPAERYERRRRFNNRQYVLEVRFHPDALPSRCERYVTPVDGSTTTEEISLDPADHSFLVVELDGRPGVVGARWEWPQNEPADVGSSASDGIPQAGPV</sequence>
<organism evidence="2 3">
    <name type="scientific">Ornithinimicrobium tianjinense</name>
    <dbReference type="NCBI Taxonomy" id="1195761"/>
    <lineage>
        <taxon>Bacteria</taxon>
        <taxon>Bacillati</taxon>
        <taxon>Actinomycetota</taxon>
        <taxon>Actinomycetes</taxon>
        <taxon>Micrococcales</taxon>
        <taxon>Ornithinimicrobiaceae</taxon>
        <taxon>Ornithinimicrobium</taxon>
    </lineage>
</organism>
<dbReference type="Proteomes" id="UP000605670">
    <property type="component" value="Unassembled WGS sequence"/>
</dbReference>